<dbReference type="Proteomes" id="UP000198683">
    <property type="component" value="Unassembled WGS sequence"/>
</dbReference>
<dbReference type="STRING" id="683260.SAMN05421874_10142"/>
<accession>A0A1G8RT66</accession>
<protein>
    <submittedName>
        <fullName evidence="1">Pimeloyl-ACP methyl ester carboxylesterase</fullName>
    </submittedName>
</protein>
<organism evidence="1 2">
    <name type="scientific">Nonomuraea maritima</name>
    <dbReference type="NCBI Taxonomy" id="683260"/>
    <lineage>
        <taxon>Bacteria</taxon>
        <taxon>Bacillati</taxon>
        <taxon>Actinomycetota</taxon>
        <taxon>Actinomycetes</taxon>
        <taxon>Streptosporangiales</taxon>
        <taxon>Streptosporangiaceae</taxon>
        <taxon>Nonomuraea</taxon>
    </lineage>
</organism>
<dbReference type="GO" id="GO:0003824">
    <property type="term" value="F:catalytic activity"/>
    <property type="evidence" value="ECO:0007669"/>
    <property type="project" value="UniProtKB-ARBA"/>
</dbReference>
<dbReference type="InterPro" id="IPR029058">
    <property type="entry name" value="AB_hydrolase_fold"/>
</dbReference>
<name>A0A1G8RT66_9ACTN</name>
<dbReference type="EMBL" id="FNFB01000001">
    <property type="protein sequence ID" value="SDJ20119.1"/>
    <property type="molecule type" value="Genomic_DNA"/>
</dbReference>
<evidence type="ECO:0000313" key="2">
    <source>
        <dbReference type="Proteomes" id="UP000198683"/>
    </source>
</evidence>
<gene>
    <name evidence="1" type="ORF">SAMN05421874_10142</name>
</gene>
<dbReference type="RefSeq" id="WP_245739903.1">
    <property type="nucleotide sequence ID" value="NZ_FNFB01000001.1"/>
</dbReference>
<dbReference type="Gene3D" id="3.40.50.1820">
    <property type="entry name" value="alpha/beta hydrolase"/>
    <property type="match status" value="1"/>
</dbReference>
<evidence type="ECO:0000313" key="1">
    <source>
        <dbReference type="EMBL" id="SDJ20119.1"/>
    </source>
</evidence>
<reference evidence="1 2" key="1">
    <citation type="submission" date="2016-10" db="EMBL/GenBank/DDBJ databases">
        <authorList>
            <person name="de Groot N.N."/>
        </authorList>
    </citation>
    <scope>NUCLEOTIDE SEQUENCE [LARGE SCALE GENOMIC DNA]</scope>
    <source>
        <strain evidence="1 2">CGMCC 4.5681</strain>
    </source>
</reference>
<dbReference type="SUPFAM" id="SSF53474">
    <property type="entry name" value="alpha/beta-Hydrolases"/>
    <property type="match status" value="1"/>
</dbReference>
<keyword evidence="2" id="KW-1185">Reference proteome</keyword>
<proteinExistence type="predicted"/>
<sequence>MPGAARELSEPDTCAVTSADGTVIAVDRYGSGPAVVLVHGAFTGRGHPVMTGVATGLAPWFTVHDYDRRGRGGSGDTLPYAAEREVEDLRAVIAAAGGSAMVFGGSSGAALALLAAAGDPAVTKLAVWEPPYHVSADAPALPLDFAAQLSSLVAAGRRGEAVRRFMVEAAEAPPEAVAAMRAHPSWAEMEAIAHTLAYEAYVLGPGNALPAAQLAAVTQPTLVMNGSDSPGWMGRAGEAVAAAVHGAVRRVLEDQAHNVAPEALVPELLEFFVAA</sequence>
<dbReference type="AlphaFoldDB" id="A0A1G8RT66"/>